<name>A0A0F9KE35_9ZZZZ</name>
<proteinExistence type="predicted"/>
<reference evidence="1" key="1">
    <citation type="journal article" date="2015" name="Nature">
        <title>Complex archaea that bridge the gap between prokaryotes and eukaryotes.</title>
        <authorList>
            <person name="Spang A."/>
            <person name="Saw J.H."/>
            <person name="Jorgensen S.L."/>
            <person name="Zaremba-Niedzwiedzka K."/>
            <person name="Martijn J."/>
            <person name="Lind A.E."/>
            <person name="van Eijk R."/>
            <person name="Schleper C."/>
            <person name="Guy L."/>
            <person name="Ettema T.J."/>
        </authorList>
    </citation>
    <scope>NUCLEOTIDE SEQUENCE</scope>
</reference>
<sequence length="355" mass="40341">MRTKVVICIVAILCAHQGLCFAERQLNNEEIQQVLQSLTNQPRERWIPAGTIEARHDVFNVETGYITSSTTTVRYDGNRFYWAIDIDSHTQETIPKKKRRDHLRDAIDLNRNTKRIFAWNGEQYTMYFRSGKNAIIEEVGATPVTVNGPLTAGIIPWGYGIYTYNNLLTKELSATEVDSNGSKQIHLTVTGSNLPEMAFVLDPMKDHSVLSYVMNFDGKSRINKTYGNYEKVSGRWIPKAIMIERYDLSSQSPEILSYDNWDITNVNTQSPPPDSFEVGYGIGTLVEYNNPTFSRPLVYRHTDRIDTAELLNEKIMIELTANKQHQNCAAKAVKYVMRKFDIDVGDPNLVALSNG</sequence>
<feature type="non-terminal residue" evidence="1">
    <location>
        <position position="355"/>
    </location>
</feature>
<comment type="caution">
    <text evidence="1">The sequence shown here is derived from an EMBL/GenBank/DDBJ whole genome shotgun (WGS) entry which is preliminary data.</text>
</comment>
<gene>
    <name evidence="1" type="ORF">LCGC14_1715320</name>
</gene>
<protein>
    <submittedName>
        <fullName evidence="1">Uncharacterized protein</fullName>
    </submittedName>
</protein>
<evidence type="ECO:0000313" key="1">
    <source>
        <dbReference type="EMBL" id="KKM13530.1"/>
    </source>
</evidence>
<dbReference type="AlphaFoldDB" id="A0A0F9KE35"/>
<organism evidence="1">
    <name type="scientific">marine sediment metagenome</name>
    <dbReference type="NCBI Taxonomy" id="412755"/>
    <lineage>
        <taxon>unclassified sequences</taxon>
        <taxon>metagenomes</taxon>
        <taxon>ecological metagenomes</taxon>
    </lineage>
</organism>
<dbReference type="EMBL" id="LAZR01015360">
    <property type="protein sequence ID" value="KKM13530.1"/>
    <property type="molecule type" value="Genomic_DNA"/>
</dbReference>
<accession>A0A0F9KE35</accession>